<dbReference type="AlphaFoldDB" id="A0AAV9J1Z6"/>
<dbReference type="InterPro" id="IPR039633">
    <property type="entry name" value="PAP"/>
</dbReference>
<evidence type="ECO:0000256" key="1">
    <source>
        <dbReference type="ARBA" id="ARBA00004474"/>
    </source>
</evidence>
<comment type="caution">
    <text evidence="6">The sequence shown here is derived from an EMBL/GenBank/DDBJ whole genome shotgun (WGS) entry which is preliminary data.</text>
</comment>
<feature type="region of interest" description="Disordered" evidence="3">
    <location>
        <begin position="144"/>
        <end position="171"/>
    </location>
</feature>
<accession>A0AAV9J1Z6</accession>
<protein>
    <recommendedName>
        <fullName evidence="5">Plastid lipid-associated protein/fibrillin conserved domain-containing protein</fullName>
    </recommendedName>
</protein>
<feature type="domain" description="Plastid lipid-associated protein/fibrillin conserved" evidence="5">
    <location>
        <begin position="127"/>
        <end position="317"/>
    </location>
</feature>
<evidence type="ECO:0000313" key="7">
    <source>
        <dbReference type="Proteomes" id="UP001301350"/>
    </source>
</evidence>
<feature type="region of interest" description="Disordered" evidence="3">
    <location>
        <begin position="66"/>
        <end position="110"/>
    </location>
</feature>
<evidence type="ECO:0000256" key="2">
    <source>
        <dbReference type="ARBA" id="ARBA00022640"/>
    </source>
</evidence>
<dbReference type="PANTHER" id="PTHR31906">
    <property type="entry name" value="PLASTID-LIPID-ASSOCIATED PROTEIN 4, CHLOROPLASTIC-RELATED"/>
    <property type="match status" value="1"/>
</dbReference>
<sequence length="322" mass="34584">MLAFLASFVLVQGRPALGAHGAHGRCSFTLYPTRGAAFAAPPGRRSRASRLAWRLRAAAAADSYGDAYPSTGGNAGGSSEPSSSSSGSESDSSSGYASDQDYPSDSYSRSPVDAVRSAVFDQGRISELKMKLLQIAAITSRGQLATRQQKASAEEMVSELESKSPTASPLESPDFDGVWQLVYCSKPLYATNPFLLPAATPLSSIGRILQTINLDLGELVTEVEMAAFPAIRGAVVSTARIVPINANRLELNVEKVTLRGKDIADRIDLGGIKFDVPVERIYARMQRGPSPETYLETFFLDSDMRISRSRDGTIFVFLKGVM</sequence>
<dbReference type="EMBL" id="JANCYW010000017">
    <property type="protein sequence ID" value="KAK4538373.1"/>
    <property type="molecule type" value="Genomic_DNA"/>
</dbReference>
<organism evidence="6 7">
    <name type="scientific">Cyanidium caldarium</name>
    <name type="common">Red alga</name>
    <dbReference type="NCBI Taxonomy" id="2771"/>
    <lineage>
        <taxon>Eukaryota</taxon>
        <taxon>Rhodophyta</taxon>
        <taxon>Bangiophyceae</taxon>
        <taxon>Cyanidiales</taxon>
        <taxon>Cyanidiaceae</taxon>
        <taxon>Cyanidium</taxon>
    </lineage>
</organism>
<proteinExistence type="predicted"/>
<keyword evidence="4" id="KW-0732">Signal</keyword>
<feature type="compositionally biased region" description="Low complexity" evidence="3">
    <location>
        <begin position="77"/>
        <end position="99"/>
    </location>
</feature>
<keyword evidence="2" id="KW-0934">Plastid</keyword>
<feature type="signal peptide" evidence="4">
    <location>
        <begin position="1"/>
        <end position="18"/>
    </location>
</feature>
<dbReference type="GO" id="GO:0009536">
    <property type="term" value="C:plastid"/>
    <property type="evidence" value="ECO:0007669"/>
    <property type="project" value="UniProtKB-SubCell"/>
</dbReference>
<dbReference type="Pfam" id="PF04755">
    <property type="entry name" value="PAP_fibrillin"/>
    <property type="match status" value="1"/>
</dbReference>
<dbReference type="Proteomes" id="UP001301350">
    <property type="component" value="Unassembled WGS sequence"/>
</dbReference>
<evidence type="ECO:0000259" key="5">
    <source>
        <dbReference type="Pfam" id="PF04755"/>
    </source>
</evidence>
<dbReference type="InterPro" id="IPR006843">
    <property type="entry name" value="PAP/fibrillin_dom"/>
</dbReference>
<feature type="chain" id="PRO_5043765426" description="Plastid lipid-associated protein/fibrillin conserved domain-containing protein" evidence="4">
    <location>
        <begin position="19"/>
        <end position="322"/>
    </location>
</feature>
<comment type="subcellular location">
    <subcellularLocation>
        <location evidence="1">Plastid</location>
    </subcellularLocation>
</comment>
<keyword evidence="7" id="KW-1185">Reference proteome</keyword>
<reference evidence="6 7" key="1">
    <citation type="submission" date="2022-07" db="EMBL/GenBank/DDBJ databases">
        <title>Genome-wide signatures of adaptation to extreme environments.</title>
        <authorList>
            <person name="Cho C.H."/>
            <person name="Yoon H.S."/>
        </authorList>
    </citation>
    <scope>NUCLEOTIDE SEQUENCE [LARGE SCALE GENOMIC DNA]</scope>
    <source>
        <strain evidence="6 7">DBV 063 E5</strain>
    </source>
</reference>
<gene>
    <name evidence="6" type="ORF">CDCA_CDCA17G4398</name>
</gene>
<evidence type="ECO:0000313" key="6">
    <source>
        <dbReference type="EMBL" id="KAK4538373.1"/>
    </source>
</evidence>
<evidence type="ECO:0000256" key="3">
    <source>
        <dbReference type="SAM" id="MobiDB-lite"/>
    </source>
</evidence>
<name>A0AAV9J1Z6_CYACA</name>
<evidence type="ECO:0000256" key="4">
    <source>
        <dbReference type="SAM" id="SignalP"/>
    </source>
</evidence>